<dbReference type="AlphaFoldDB" id="A0A857C899"/>
<proteinExistence type="predicted"/>
<dbReference type="GO" id="GO:0016042">
    <property type="term" value="P:lipid catabolic process"/>
    <property type="evidence" value="ECO:0007669"/>
    <property type="project" value="InterPro"/>
</dbReference>
<evidence type="ECO:0000256" key="1">
    <source>
        <dbReference type="ARBA" id="ARBA00022801"/>
    </source>
</evidence>
<evidence type="ECO:0000313" key="3">
    <source>
        <dbReference type="EMBL" id="QGZ35141.1"/>
    </source>
</evidence>
<dbReference type="Proteomes" id="UP000435648">
    <property type="component" value="Chromosome"/>
</dbReference>
<dbReference type="PROSITE" id="PS00708">
    <property type="entry name" value="PRO_ENDOPEP_SER"/>
    <property type="match status" value="1"/>
</dbReference>
<dbReference type="OrthoDB" id="9798122at2"/>
<keyword evidence="1 3" id="KW-0378">Hydrolase</keyword>
<dbReference type="InterPro" id="IPR005152">
    <property type="entry name" value="Lipase_secreted"/>
</dbReference>
<accession>A0A857C899</accession>
<evidence type="ECO:0000313" key="4">
    <source>
        <dbReference type="Proteomes" id="UP000435648"/>
    </source>
</evidence>
<dbReference type="GO" id="GO:0004252">
    <property type="term" value="F:serine-type endopeptidase activity"/>
    <property type="evidence" value="ECO:0007669"/>
    <property type="project" value="InterPro"/>
</dbReference>
<dbReference type="SUPFAM" id="SSF53474">
    <property type="entry name" value="alpha/beta-Hydrolases"/>
    <property type="match status" value="1"/>
</dbReference>
<evidence type="ECO:0000256" key="2">
    <source>
        <dbReference type="SAM" id="SignalP"/>
    </source>
</evidence>
<dbReference type="Gene3D" id="1.10.260.160">
    <property type="match status" value="1"/>
</dbReference>
<dbReference type="RefSeq" id="WP_158194093.1">
    <property type="nucleotide sequence ID" value="NZ_CP046908.1"/>
</dbReference>
<dbReference type="PIRSF" id="PIRSF029171">
    <property type="entry name" value="Esterase_LipA"/>
    <property type="match status" value="1"/>
</dbReference>
<organism evidence="3 4">
    <name type="scientific">Stappia indica</name>
    <dbReference type="NCBI Taxonomy" id="538381"/>
    <lineage>
        <taxon>Bacteria</taxon>
        <taxon>Pseudomonadati</taxon>
        <taxon>Pseudomonadota</taxon>
        <taxon>Alphaproteobacteria</taxon>
        <taxon>Hyphomicrobiales</taxon>
        <taxon>Stappiaceae</taxon>
        <taxon>Stappia</taxon>
    </lineage>
</organism>
<name>A0A857C899_9HYPH</name>
<dbReference type="Gene3D" id="3.40.50.1820">
    <property type="entry name" value="alpha/beta hydrolase"/>
    <property type="match status" value="1"/>
</dbReference>
<feature type="chain" id="PRO_5032750526" evidence="2">
    <location>
        <begin position="25"/>
        <end position="419"/>
    </location>
</feature>
<gene>
    <name evidence="3" type="ORF">GH266_11880</name>
</gene>
<dbReference type="PANTHER" id="PTHR34853:SF1">
    <property type="entry name" value="LIPASE 5"/>
    <property type="match status" value="1"/>
</dbReference>
<dbReference type="KEGG" id="siw:GH266_11880"/>
<dbReference type="InterPro" id="IPR029058">
    <property type="entry name" value="AB_hydrolase_fold"/>
</dbReference>
<dbReference type="InterPro" id="IPR002471">
    <property type="entry name" value="Pept_S9_AS"/>
</dbReference>
<protein>
    <submittedName>
        <fullName evidence="3">Alpha/beta hydrolase</fullName>
    </submittedName>
</protein>
<keyword evidence="2" id="KW-0732">Signal</keyword>
<dbReference type="EMBL" id="CP046908">
    <property type="protein sequence ID" value="QGZ35141.1"/>
    <property type="molecule type" value="Genomic_DNA"/>
</dbReference>
<feature type="signal peptide" evidence="2">
    <location>
        <begin position="1"/>
        <end position="24"/>
    </location>
</feature>
<sequence>MQLARLLPCRALAVLALLLGSALAAPSVGAQQSPAAPAAPLEPAVAVSSTVSYQLVGRLDTDALNTILTVDTPKFFGVEVAYTPATNAVRLYRVTYGSVIPEQGNRPTLASGLLAVPEVEATRLPLVSYQHGTVYGKEQVPSFADQSPETQLMIAQFAGQGYLLIGADYFGLGTSAEPEGYMVKASHQQATQDMLTAARAVIAHLGLADDGLYLGGWSQGGFVTLAMLERLELSGTPVKATATASAPIDVFAALNGFLSYPRANDADWVNSLFILSAFSFENYYGVPGLARSLIKDEHYEMARKAYAREPVDPTKIPTDLHELLNADYFDARFFAASAYGRLVAETQVYRWLYETPVRTYYGEADEAIATGLGRLAMTYQQAMGAGNANVEAVTTGPTSHRGTFASAVPEWKIWFDSLN</sequence>
<dbReference type="GO" id="GO:0004806">
    <property type="term" value="F:triacylglycerol lipase activity"/>
    <property type="evidence" value="ECO:0007669"/>
    <property type="project" value="InterPro"/>
</dbReference>
<reference evidence="3 4" key="1">
    <citation type="submission" date="2019-12" db="EMBL/GenBank/DDBJ databases">
        <title>The genome of Stappia indica PHM037.</title>
        <authorList>
            <person name="Kacar D."/>
            <person name="Galan B."/>
            <person name="Canedo L."/>
            <person name="Rodriguez P."/>
            <person name="de la Calle F."/>
            <person name="Garcia J.L."/>
        </authorList>
    </citation>
    <scope>NUCLEOTIDE SEQUENCE [LARGE SCALE GENOMIC DNA]</scope>
    <source>
        <strain evidence="3 4">PHM037</strain>
    </source>
</reference>
<dbReference type="GO" id="GO:0006508">
    <property type="term" value="P:proteolysis"/>
    <property type="evidence" value="ECO:0007669"/>
    <property type="project" value="InterPro"/>
</dbReference>
<dbReference type="PANTHER" id="PTHR34853">
    <property type="match status" value="1"/>
</dbReference>